<accession>A0ABU0VVT6</accession>
<keyword evidence="3" id="KW-1185">Reference proteome</keyword>
<comment type="caution">
    <text evidence="2">The sequence shown here is derived from an EMBL/GenBank/DDBJ whole genome shotgun (WGS) entry which is preliminary data.</text>
</comment>
<name>A0ABU0VVT6_9RHOB</name>
<sequence>MSAGKIAAGSIVVSALAAAGLMYYLQVYAFYDEVAFEKGNEIRMVPIASGVPEPILVEGIKGIDGEASPLKFRACFTTPMSLPMLTETYQMYQGQPEPNFAPGWFDCFDAAQIGADLEAGTALAFLSEPTKSYGIDRVVAVYDDGRAFAWHQINACGKAHYDGKDLPADCPAPPAAAEGSN</sequence>
<dbReference type="InterPro" id="IPR045616">
    <property type="entry name" value="DUF6446"/>
</dbReference>
<organism evidence="2 3">
    <name type="scientific">Pseudogemmobacter lacusdianii</name>
    <dbReference type="NCBI Taxonomy" id="3069608"/>
    <lineage>
        <taxon>Bacteria</taxon>
        <taxon>Pseudomonadati</taxon>
        <taxon>Pseudomonadota</taxon>
        <taxon>Alphaproteobacteria</taxon>
        <taxon>Rhodobacterales</taxon>
        <taxon>Paracoccaceae</taxon>
        <taxon>Pseudogemmobacter</taxon>
    </lineage>
</organism>
<dbReference type="Proteomes" id="UP001239680">
    <property type="component" value="Unassembled WGS sequence"/>
</dbReference>
<reference evidence="2 3" key="1">
    <citation type="submission" date="2023-08" db="EMBL/GenBank/DDBJ databases">
        <title>Characterization of two Paracoccaceae strains isolated from Phycosphere and proposal of Xinfangfangia lacusdiani sp. nov.</title>
        <authorList>
            <person name="Deng Y."/>
            <person name="Zhang Y.Q."/>
        </authorList>
    </citation>
    <scope>NUCLEOTIDE SEQUENCE [LARGE SCALE GENOMIC DNA]</scope>
    <source>
        <strain evidence="2 3">CPCC 101601</strain>
    </source>
</reference>
<feature type="transmembrane region" description="Helical" evidence="1">
    <location>
        <begin position="6"/>
        <end position="25"/>
    </location>
</feature>
<evidence type="ECO:0000256" key="1">
    <source>
        <dbReference type="SAM" id="Phobius"/>
    </source>
</evidence>
<keyword evidence="1" id="KW-1133">Transmembrane helix</keyword>
<evidence type="ECO:0000313" key="2">
    <source>
        <dbReference type="EMBL" id="MDQ2065847.1"/>
    </source>
</evidence>
<proteinExistence type="predicted"/>
<dbReference type="RefSeq" id="WP_306679533.1">
    <property type="nucleotide sequence ID" value="NZ_JAVDBT010000004.1"/>
</dbReference>
<dbReference type="Pfam" id="PF20044">
    <property type="entry name" value="DUF6446"/>
    <property type="match status" value="1"/>
</dbReference>
<keyword evidence="1" id="KW-0472">Membrane</keyword>
<protein>
    <submittedName>
        <fullName evidence="2">DUF6446 family protein</fullName>
    </submittedName>
</protein>
<keyword evidence="1" id="KW-0812">Transmembrane</keyword>
<evidence type="ECO:0000313" key="3">
    <source>
        <dbReference type="Proteomes" id="UP001239680"/>
    </source>
</evidence>
<gene>
    <name evidence="2" type="ORF">Q9295_05655</name>
</gene>
<dbReference type="EMBL" id="JAVDBT010000004">
    <property type="protein sequence ID" value="MDQ2065847.1"/>
    <property type="molecule type" value="Genomic_DNA"/>
</dbReference>